<evidence type="ECO:0000256" key="4">
    <source>
        <dbReference type="ARBA" id="ARBA00023016"/>
    </source>
</evidence>
<dbReference type="InterPro" id="IPR043129">
    <property type="entry name" value="ATPase_NBD"/>
</dbReference>
<dbReference type="GO" id="GO:0140662">
    <property type="term" value="F:ATP-dependent protein folding chaperone"/>
    <property type="evidence" value="ECO:0007669"/>
    <property type="project" value="InterPro"/>
</dbReference>
<dbReference type="Proteomes" id="UP000644610">
    <property type="component" value="Unassembled WGS sequence"/>
</dbReference>
<evidence type="ECO:0008006" key="8">
    <source>
        <dbReference type="Google" id="ProtNLM"/>
    </source>
</evidence>
<gene>
    <name evidence="6" type="ORF">Psi02_72240</name>
</gene>
<dbReference type="PANTHER" id="PTHR19375">
    <property type="entry name" value="HEAT SHOCK PROTEIN 70KDA"/>
    <property type="match status" value="1"/>
</dbReference>
<dbReference type="Gene3D" id="3.90.640.10">
    <property type="entry name" value="Actin, Chain A, domain 4"/>
    <property type="match status" value="1"/>
</dbReference>
<comment type="similarity">
    <text evidence="1">Belongs to the heat shock protein 70 family.</text>
</comment>
<dbReference type="InterPro" id="IPR018181">
    <property type="entry name" value="Heat_shock_70_CS"/>
</dbReference>
<dbReference type="GO" id="GO:0005524">
    <property type="term" value="F:ATP binding"/>
    <property type="evidence" value="ECO:0007669"/>
    <property type="project" value="UniProtKB-KW"/>
</dbReference>
<keyword evidence="7" id="KW-1185">Reference proteome</keyword>
<dbReference type="RefSeq" id="WP_203980281.1">
    <property type="nucleotide sequence ID" value="NZ_BAAAKY010000052.1"/>
</dbReference>
<dbReference type="FunFam" id="3.30.420.40:FF:000028">
    <property type="entry name" value="heat shock 70 kDa protein-like"/>
    <property type="match status" value="1"/>
</dbReference>
<dbReference type="InterPro" id="IPR013126">
    <property type="entry name" value="Hsp_70_fam"/>
</dbReference>
<keyword evidence="4" id="KW-0346">Stress response</keyword>
<evidence type="ECO:0000256" key="3">
    <source>
        <dbReference type="ARBA" id="ARBA00022840"/>
    </source>
</evidence>
<protein>
    <recommendedName>
        <fullName evidence="8">Hsp70 family protein</fullName>
    </recommendedName>
</protein>
<name>A0A8J3UU79_9ACTN</name>
<accession>A0A8J3UU79</accession>
<organism evidence="6 7">
    <name type="scientific">Planotetraspora silvatica</name>
    <dbReference type="NCBI Taxonomy" id="234614"/>
    <lineage>
        <taxon>Bacteria</taxon>
        <taxon>Bacillati</taxon>
        <taxon>Actinomycetota</taxon>
        <taxon>Actinomycetes</taxon>
        <taxon>Streptosporangiales</taxon>
        <taxon>Streptosporangiaceae</taxon>
        <taxon>Planotetraspora</taxon>
    </lineage>
</organism>
<comment type="caution">
    <text evidence="6">The sequence shown here is derived from an EMBL/GenBank/DDBJ whole genome shotgun (WGS) entry which is preliminary data.</text>
</comment>
<dbReference type="PROSITE" id="PS01036">
    <property type="entry name" value="HSP70_3"/>
    <property type="match status" value="1"/>
</dbReference>
<keyword evidence="3" id="KW-0067">ATP-binding</keyword>
<dbReference type="Gene3D" id="3.30.420.40">
    <property type="match status" value="2"/>
</dbReference>
<sequence length="369" mass="39085">MSDWSLAIDFGTYYTCATIMVDDRAEVLEVDGSRYLPSLVYRDENGDLLTGRLATSAAAVSPANVARTPKRALAQGAPLLLGGTPVEAEDLVAAVLSTMAAEASRRAGDAPPEQVVLTHPAAWDDQQIATLGEAAKRAKLAPVRFVPEPVAAAAFYTQTEDIPAGTHVAVYDLGGGSFDVAVLRRTATGFDVVAQGGDDHIGGEDFDEALYELIADHAMTHDPSTWEELALGTTERAARDRAILHRDITEAKELLSETTTRKVIAGNLPISVTRAEFETAISDDLRATITTFQDVVTSAGLAVDELAAVYLTGGSSRIPLVSDLLSQLLNRTPDLAGDPKAVVARGALAQPRMESLGGRLVQVFTNLFG</sequence>
<proteinExistence type="inferred from homology"/>
<evidence type="ECO:0000313" key="7">
    <source>
        <dbReference type="Proteomes" id="UP000644610"/>
    </source>
</evidence>
<keyword evidence="5" id="KW-0143">Chaperone</keyword>
<dbReference type="EMBL" id="BOOQ01000056">
    <property type="protein sequence ID" value="GII50800.1"/>
    <property type="molecule type" value="Genomic_DNA"/>
</dbReference>
<dbReference type="Pfam" id="PF00012">
    <property type="entry name" value="HSP70"/>
    <property type="match status" value="1"/>
</dbReference>
<keyword evidence="2" id="KW-0547">Nucleotide-binding</keyword>
<evidence type="ECO:0000256" key="1">
    <source>
        <dbReference type="ARBA" id="ARBA00007381"/>
    </source>
</evidence>
<evidence type="ECO:0000256" key="5">
    <source>
        <dbReference type="ARBA" id="ARBA00023186"/>
    </source>
</evidence>
<dbReference type="AlphaFoldDB" id="A0A8J3UU79"/>
<evidence type="ECO:0000256" key="2">
    <source>
        <dbReference type="ARBA" id="ARBA00022741"/>
    </source>
</evidence>
<reference evidence="6" key="1">
    <citation type="submission" date="2021-01" db="EMBL/GenBank/DDBJ databases">
        <title>Whole genome shotgun sequence of Planotetraspora silvatica NBRC 100141.</title>
        <authorList>
            <person name="Komaki H."/>
            <person name="Tamura T."/>
        </authorList>
    </citation>
    <scope>NUCLEOTIDE SEQUENCE</scope>
    <source>
        <strain evidence="6">NBRC 100141</strain>
    </source>
</reference>
<dbReference type="PRINTS" id="PR00301">
    <property type="entry name" value="HEATSHOCK70"/>
</dbReference>
<evidence type="ECO:0000313" key="6">
    <source>
        <dbReference type="EMBL" id="GII50800.1"/>
    </source>
</evidence>
<dbReference type="SUPFAM" id="SSF53067">
    <property type="entry name" value="Actin-like ATPase domain"/>
    <property type="match status" value="2"/>
</dbReference>